<protein>
    <submittedName>
        <fullName evidence="1">Adenylate kinase</fullName>
    </submittedName>
</protein>
<dbReference type="EMBL" id="JAULRT010000035">
    <property type="protein sequence ID" value="MDO3381619.1"/>
    <property type="molecule type" value="Genomic_DNA"/>
</dbReference>
<proteinExistence type="predicted"/>
<dbReference type="RefSeq" id="WP_302711753.1">
    <property type="nucleotide sequence ID" value="NZ_JAULRT010000035.1"/>
</dbReference>
<name>A0ABT8TBZ0_9GAMM</name>
<keyword evidence="2" id="KW-1185">Reference proteome</keyword>
<evidence type="ECO:0000313" key="1">
    <source>
        <dbReference type="EMBL" id="MDO3381619.1"/>
    </source>
</evidence>
<dbReference type="PANTHER" id="PTHR37816">
    <property type="entry name" value="YALI0E33011P"/>
    <property type="match status" value="1"/>
</dbReference>
<dbReference type="PANTHER" id="PTHR37816:SF2">
    <property type="entry name" value="DNA TOPOLOGY MODULATION PROTEIN FLAR-RELATED PROTEIN"/>
    <property type="match status" value="1"/>
</dbReference>
<reference evidence="1" key="1">
    <citation type="submission" date="2023-07" db="EMBL/GenBank/DDBJ databases">
        <title>Gilvimarinus algae sp. nov., isolated from the surface of Kelp.</title>
        <authorList>
            <person name="Sun Y.Y."/>
            <person name="Gong Y."/>
            <person name="Du Z.J."/>
        </authorList>
    </citation>
    <scope>NUCLEOTIDE SEQUENCE</scope>
    <source>
        <strain evidence="1">SDUM040014</strain>
    </source>
</reference>
<gene>
    <name evidence="1" type="ORF">QWI16_05490</name>
</gene>
<accession>A0ABT8TBZ0</accession>
<keyword evidence="1" id="KW-0418">Kinase</keyword>
<organism evidence="1 2">
    <name type="scientific">Gilvimarinus algae</name>
    <dbReference type="NCBI Taxonomy" id="3058037"/>
    <lineage>
        <taxon>Bacteria</taxon>
        <taxon>Pseudomonadati</taxon>
        <taxon>Pseudomonadota</taxon>
        <taxon>Gammaproteobacteria</taxon>
        <taxon>Cellvibrionales</taxon>
        <taxon>Cellvibrionaceae</taxon>
        <taxon>Gilvimarinus</taxon>
    </lineage>
</organism>
<dbReference type="SUPFAM" id="SSF52540">
    <property type="entry name" value="P-loop containing nucleoside triphosphate hydrolases"/>
    <property type="match status" value="1"/>
</dbReference>
<keyword evidence="1" id="KW-0808">Transferase</keyword>
<comment type="caution">
    <text evidence="1">The sequence shown here is derived from an EMBL/GenBank/DDBJ whole genome shotgun (WGS) entry which is preliminary data.</text>
</comment>
<dbReference type="Gene3D" id="3.40.50.300">
    <property type="entry name" value="P-loop containing nucleotide triphosphate hydrolases"/>
    <property type="match status" value="1"/>
</dbReference>
<dbReference type="Proteomes" id="UP001168380">
    <property type="component" value="Unassembled WGS sequence"/>
</dbReference>
<sequence length="173" mass="19396">MKKVAIFGNAGGGKSTLARRLTETSGLPLHNLDKLQYRPDGEAVPHSEYLKAHSQLLMQDSWIIDGFGCVPSAWERFAAADTLIYIDLPLPVHTWWVTKRFVKGLVASPEGWPQGSSIVKGTLNSYQVLWRCHQKLTPRYRQLVNEAKPYKTVHHLRSARALRGLLVGSPPET</sequence>
<dbReference type="GO" id="GO:0016301">
    <property type="term" value="F:kinase activity"/>
    <property type="evidence" value="ECO:0007669"/>
    <property type="project" value="UniProtKB-KW"/>
</dbReference>
<dbReference type="InterPro" id="IPR027417">
    <property type="entry name" value="P-loop_NTPase"/>
</dbReference>
<evidence type="ECO:0000313" key="2">
    <source>
        <dbReference type="Proteomes" id="UP001168380"/>
    </source>
</evidence>
<dbReference type="InterPro" id="IPR052922">
    <property type="entry name" value="Cytidylate_Kinase-2"/>
</dbReference>